<organism evidence="1 2">
    <name type="scientific">Bos mutus</name>
    <name type="common">wild yak</name>
    <dbReference type="NCBI Taxonomy" id="72004"/>
    <lineage>
        <taxon>Eukaryota</taxon>
        <taxon>Metazoa</taxon>
        <taxon>Chordata</taxon>
        <taxon>Craniata</taxon>
        <taxon>Vertebrata</taxon>
        <taxon>Euteleostomi</taxon>
        <taxon>Mammalia</taxon>
        <taxon>Eutheria</taxon>
        <taxon>Laurasiatheria</taxon>
        <taxon>Artiodactyla</taxon>
        <taxon>Ruminantia</taxon>
        <taxon>Pecora</taxon>
        <taxon>Bovidae</taxon>
        <taxon>Bovinae</taxon>
        <taxon>Bos</taxon>
    </lineage>
</organism>
<gene>
    <name evidence="1" type="ORF">E5288_WYG007269</name>
</gene>
<dbReference type="Proteomes" id="UP000322234">
    <property type="component" value="Unassembled WGS sequence"/>
</dbReference>
<protein>
    <submittedName>
        <fullName evidence="1">Uncharacterized protein</fullName>
    </submittedName>
</protein>
<accession>A0A6B0SHA5</accession>
<comment type="caution">
    <text evidence="1">The sequence shown here is derived from an EMBL/GenBank/DDBJ whole genome shotgun (WGS) entry which is preliminary data.</text>
</comment>
<evidence type="ECO:0000313" key="2">
    <source>
        <dbReference type="Proteomes" id="UP000322234"/>
    </source>
</evidence>
<name>A0A6B0SHA5_9CETA</name>
<dbReference type="AlphaFoldDB" id="A0A6B0SHA5"/>
<proteinExistence type="predicted"/>
<sequence>MPPHYPDPEEPLHLSELPAAHLSVDTCGSAPVWLQWITVSVTKTAPGVANGIGATPHAQHPRQHLVNLRRSPLMTAPTSPAVLRGAQESFPSPSSAWTTCVSTARTSGGLTFLSPGLL</sequence>
<dbReference type="EMBL" id="VBQZ03011858">
    <property type="protein sequence ID" value="MXR00078.1"/>
    <property type="molecule type" value="Genomic_DNA"/>
</dbReference>
<keyword evidence="2" id="KW-1185">Reference proteome</keyword>
<evidence type="ECO:0000313" key="1">
    <source>
        <dbReference type="EMBL" id="MXR00078.1"/>
    </source>
</evidence>
<reference evidence="1" key="1">
    <citation type="submission" date="2019-10" db="EMBL/GenBank/DDBJ databases">
        <title>The sequence and de novo assembly of the wild yak genome.</title>
        <authorList>
            <person name="Liu Y."/>
        </authorList>
    </citation>
    <scope>NUCLEOTIDE SEQUENCE [LARGE SCALE GENOMIC DNA]</scope>
    <source>
        <strain evidence="1">WY2019</strain>
    </source>
</reference>